<dbReference type="InterPro" id="IPR002058">
    <property type="entry name" value="PAP_assoc"/>
</dbReference>
<feature type="domain" description="PAP-associated" evidence="6">
    <location>
        <begin position="457"/>
        <end position="515"/>
    </location>
</feature>
<comment type="similarity">
    <text evidence="1">Belongs to the DNA polymerase type-B-like family.</text>
</comment>
<feature type="region of interest" description="Disordered" evidence="5">
    <location>
        <begin position="637"/>
        <end position="670"/>
    </location>
</feature>
<evidence type="ECO:0000259" key="7">
    <source>
        <dbReference type="Pfam" id="PF22600"/>
    </source>
</evidence>
<dbReference type="GO" id="GO:1990817">
    <property type="term" value="F:poly(A) RNA polymerase activity"/>
    <property type="evidence" value="ECO:0007669"/>
    <property type="project" value="UniProtKB-EC"/>
</dbReference>
<evidence type="ECO:0000256" key="4">
    <source>
        <dbReference type="ARBA" id="ARBA00022842"/>
    </source>
</evidence>
<dbReference type="CDD" id="cd05402">
    <property type="entry name" value="NT_PAP_TUTase"/>
    <property type="match status" value="1"/>
</dbReference>
<feature type="compositionally biased region" description="Acidic residues" evidence="5">
    <location>
        <begin position="757"/>
        <end position="769"/>
    </location>
</feature>
<feature type="compositionally biased region" description="Low complexity" evidence="5">
    <location>
        <begin position="378"/>
        <end position="389"/>
    </location>
</feature>
<dbReference type="InterPro" id="IPR054708">
    <property type="entry name" value="MTPAP-like_central"/>
</dbReference>
<evidence type="ECO:0000256" key="3">
    <source>
        <dbReference type="ARBA" id="ARBA00022723"/>
    </source>
</evidence>
<keyword evidence="3" id="KW-0479">Metal-binding</keyword>
<evidence type="ECO:0000256" key="2">
    <source>
        <dbReference type="ARBA" id="ARBA00012388"/>
    </source>
</evidence>
<feature type="domain" description="Poly(A) RNA polymerase mitochondrial-like central palm" evidence="7">
    <location>
        <begin position="159"/>
        <end position="289"/>
    </location>
</feature>
<dbReference type="SUPFAM" id="SSF81631">
    <property type="entry name" value="PAP/OAS1 substrate-binding domain"/>
    <property type="match status" value="1"/>
</dbReference>
<dbReference type="InterPro" id="IPR045862">
    <property type="entry name" value="Trf4-like"/>
</dbReference>
<keyword evidence="4" id="KW-0460">Magnesium</keyword>
<feature type="compositionally biased region" description="Basic and acidic residues" evidence="5">
    <location>
        <begin position="112"/>
        <end position="137"/>
    </location>
</feature>
<feature type="region of interest" description="Disordered" evidence="5">
    <location>
        <begin position="324"/>
        <end position="399"/>
    </location>
</feature>
<dbReference type="GO" id="GO:0046872">
    <property type="term" value="F:metal ion binding"/>
    <property type="evidence" value="ECO:0007669"/>
    <property type="project" value="UniProtKB-KW"/>
</dbReference>
<dbReference type="OrthoDB" id="273917at2759"/>
<dbReference type="GO" id="GO:0031499">
    <property type="term" value="C:TRAMP complex"/>
    <property type="evidence" value="ECO:0007669"/>
    <property type="project" value="TreeGrafter"/>
</dbReference>
<evidence type="ECO:0000256" key="5">
    <source>
        <dbReference type="SAM" id="MobiDB-lite"/>
    </source>
</evidence>
<dbReference type="PANTHER" id="PTHR23092:SF15">
    <property type="entry name" value="INACTIVE NON-CANONICAL POLY(A) RNA POLYMERASE PROTEIN TRF4-2-RELATED"/>
    <property type="match status" value="1"/>
</dbReference>
<sequence length="880" mass="94294">MPTPVSRSSAPSPLSSSLSTPAAPSPKPPPSLVQRVLKSHVRDEQQHHARSTTASYTRPSPSAPQPDDSPSTPRAQFEQQQDFISFDASPSPPPPTPSVAAGGPRSHQRKRARDDYDPTDHADDPSSLRLQSRERNRSTPWCDHPGVDWDRSRSAIDQLNREAHAFVHYVSPTPQEHELRLWTVELIRRTIAHAYPDASVECFGSVGTSLYLPGGDIDLVLLSPSLPSPPLKPSSSLLHRLASLLLTSGIAQPNSLVVIAKARVPIVKFVTRHGAFPVDLSVNQRGGVDAAVRVRSMLEEYAFREEGYVEPGLGVKGAAKAAAAAGGASSKGKADKGKGKGKRRAPSPGSSPSSASSDIIVVDPSDSEPEEGELPTPASSSSKAAASASTRRRDEQHPVDHGVARSLVLLVKAFLGQRGMNEVFTGGLGSYSIICLVISFLQLHPKIQTALINPNRNVGLLFVEFLELYGKHFNYDQAGITLRGRGGYFNKHDKGWYRPGQPYLLSIEDPNDPQNDVSGGSHAIIRVRQTLSGGYDVLTASLCARQSLLASSSYSSSSSSTPGAAPRVLSASALPNADSDTRLDPSQRSLLGSIVGLGSAELASRAAHARLHGEGVLQGLLDREEGAFAPLTGKRLKRARREERAGERRERTVARLERKGEERERKAEKRRARKAREKAEREEEEDAAVEDAVVKAADLAPLADVAAHRRGAPVPADDDDDDNDDASGALFVVDTVGTSTRPPPAKKPRLSGAASSSDDDDEDGEEEADDSRYARAHVRAKPTASRPAAAGVVHVTDDSSASSGASDGGEGEDDDDDDDDGGDVVLGGTGGDMVRPGGVSRDSTPGREARARRERERVKEEKNRRRNEYWAAKGVREESE</sequence>
<feature type="region of interest" description="Disordered" evidence="5">
    <location>
        <begin position="706"/>
        <end position="880"/>
    </location>
</feature>
<accession>A0A5C5FW39</accession>
<feature type="compositionally biased region" description="Basic and acidic residues" evidence="5">
    <location>
        <begin position="844"/>
        <end position="880"/>
    </location>
</feature>
<evidence type="ECO:0000313" key="9">
    <source>
        <dbReference type="Proteomes" id="UP000311382"/>
    </source>
</evidence>
<evidence type="ECO:0000256" key="1">
    <source>
        <dbReference type="ARBA" id="ARBA00008593"/>
    </source>
</evidence>
<dbReference type="Pfam" id="PF22600">
    <property type="entry name" value="MTPAP-like_central"/>
    <property type="match status" value="1"/>
</dbReference>
<feature type="compositionally biased region" description="Acidic residues" evidence="5">
    <location>
        <begin position="716"/>
        <end position="725"/>
    </location>
</feature>
<dbReference type="Proteomes" id="UP000311382">
    <property type="component" value="Unassembled WGS sequence"/>
</dbReference>
<dbReference type="GO" id="GO:0003729">
    <property type="term" value="F:mRNA binding"/>
    <property type="evidence" value="ECO:0007669"/>
    <property type="project" value="TreeGrafter"/>
</dbReference>
<proteinExistence type="inferred from homology"/>
<keyword evidence="9" id="KW-1185">Reference proteome</keyword>
<dbReference type="GO" id="GO:0043634">
    <property type="term" value="P:polyadenylation-dependent ncRNA catabolic process"/>
    <property type="evidence" value="ECO:0007669"/>
    <property type="project" value="TreeGrafter"/>
</dbReference>
<dbReference type="Gene3D" id="3.30.460.10">
    <property type="entry name" value="Beta Polymerase, domain 2"/>
    <property type="match status" value="1"/>
</dbReference>
<dbReference type="GO" id="GO:0031123">
    <property type="term" value="P:RNA 3'-end processing"/>
    <property type="evidence" value="ECO:0007669"/>
    <property type="project" value="TreeGrafter"/>
</dbReference>
<dbReference type="SUPFAM" id="SSF81301">
    <property type="entry name" value="Nucleotidyltransferase"/>
    <property type="match status" value="1"/>
</dbReference>
<feature type="compositionally biased region" description="Low complexity" evidence="5">
    <location>
        <begin position="346"/>
        <end position="364"/>
    </location>
</feature>
<gene>
    <name evidence="8" type="ORF">DMC30DRAFT_446390</name>
</gene>
<feature type="compositionally biased region" description="Low complexity" evidence="5">
    <location>
        <begin position="1"/>
        <end position="22"/>
    </location>
</feature>
<dbReference type="EC" id="2.7.7.19" evidence="2"/>
<dbReference type="Pfam" id="PF03828">
    <property type="entry name" value="PAP_assoc"/>
    <property type="match status" value="1"/>
</dbReference>
<protein>
    <recommendedName>
        <fullName evidence="2">polynucleotide adenylyltransferase</fullName>
        <ecNumber evidence="2">2.7.7.19</ecNumber>
    </recommendedName>
</protein>
<comment type="caution">
    <text evidence="8">The sequence shown here is derived from an EMBL/GenBank/DDBJ whole genome shotgun (WGS) entry which is preliminary data.</text>
</comment>
<dbReference type="GO" id="GO:0005730">
    <property type="term" value="C:nucleolus"/>
    <property type="evidence" value="ECO:0007669"/>
    <property type="project" value="TreeGrafter"/>
</dbReference>
<name>A0A5C5FW39_9BASI</name>
<dbReference type="Gene3D" id="1.10.1410.10">
    <property type="match status" value="1"/>
</dbReference>
<dbReference type="InterPro" id="IPR043519">
    <property type="entry name" value="NT_sf"/>
</dbReference>
<dbReference type="AlphaFoldDB" id="A0A5C5FW39"/>
<dbReference type="STRING" id="5288.A0A5C5FW39"/>
<organism evidence="8 9">
    <name type="scientific">Rhodotorula diobovata</name>
    <dbReference type="NCBI Taxonomy" id="5288"/>
    <lineage>
        <taxon>Eukaryota</taxon>
        <taxon>Fungi</taxon>
        <taxon>Dikarya</taxon>
        <taxon>Basidiomycota</taxon>
        <taxon>Pucciniomycotina</taxon>
        <taxon>Microbotryomycetes</taxon>
        <taxon>Sporidiobolales</taxon>
        <taxon>Sporidiobolaceae</taxon>
        <taxon>Rhodotorula</taxon>
    </lineage>
</organism>
<feature type="region of interest" description="Disordered" evidence="5">
    <location>
        <begin position="1"/>
        <end position="139"/>
    </location>
</feature>
<feature type="compositionally biased region" description="Acidic residues" evidence="5">
    <location>
        <begin position="809"/>
        <end position="822"/>
    </location>
</feature>
<reference evidence="8 9" key="1">
    <citation type="submission" date="2019-03" db="EMBL/GenBank/DDBJ databases">
        <title>Rhodosporidium diobovatum UCD-FST 08-225 genome sequencing, assembly, and annotation.</title>
        <authorList>
            <person name="Fakankun I.U."/>
            <person name="Fristensky B."/>
            <person name="Levin D.B."/>
        </authorList>
    </citation>
    <scope>NUCLEOTIDE SEQUENCE [LARGE SCALE GENOMIC DNA]</scope>
    <source>
        <strain evidence="8 9">UCD-FST 08-225</strain>
    </source>
</reference>
<evidence type="ECO:0000313" key="8">
    <source>
        <dbReference type="EMBL" id="TNY21157.1"/>
    </source>
</evidence>
<dbReference type="GO" id="GO:0010605">
    <property type="term" value="P:negative regulation of macromolecule metabolic process"/>
    <property type="evidence" value="ECO:0007669"/>
    <property type="project" value="UniProtKB-ARBA"/>
</dbReference>
<dbReference type="EMBL" id="SOZI01000049">
    <property type="protein sequence ID" value="TNY21157.1"/>
    <property type="molecule type" value="Genomic_DNA"/>
</dbReference>
<dbReference type="PANTHER" id="PTHR23092">
    <property type="entry name" value="POLY(A) RNA POLYMERASE"/>
    <property type="match status" value="1"/>
</dbReference>
<evidence type="ECO:0000259" key="6">
    <source>
        <dbReference type="Pfam" id="PF03828"/>
    </source>
</evidence>
<feature type="compositionally biased region" description="Basic and acidic residues" evidence="5">
    <location>
        <begin position="640"/>
        <end position="667"/>
    </location>
</feature>